<evidence type="ECO:0000313" key="1">
    <source>
        <dbReference type="EMBL" id="PKY62345.1"/>
    </source>
</evidence>
<dbReference type="VEuPathDB" id="FungiDB:RhiirA1_447449"/>
<name>A0A2I1HTX9_9GLOM</name>
<dbReference type="EMBL" id="LLXI01006929">
    <property type="protein sequence ID" value="PKY62345.1"/>
    <property type="molecule type" value="Genomic_DNA"/>
</dbReference>
<protein>
    <submittedName>
        <fullName evidence="1">Uncharacterized protein</fullName>
    </submittedName>
</protein>
<evidence type="ECO:0000313" key="2">
    <source>
        <dbReference type="Proteomes" id="UP000234323"/>
    </source>
</evidence>
<dbReference type="Proteomes" id="UP000234323">
    <property type="component" value="Unassembled WGS sequence"/>
</dbReference>
<proteinExistence type="predicted"/>
<organism evidence="1 2">
    <name type="scientific">Rhizophagus irregularis</name>
    <dbReference type="NCBI Taxonomy" id="588596"/>
    <lineage>
        <taxon>Eukaryota</taxon>
        <taxon>Fungi</taxon>
        <taxon>Fungi incertae sedis</taxon>
        <taxon>Mucoromycota</taxon>
        <taxon>Glomeromycotina</taxon>
        <taxon>Glomeromycetes</taxon>
        <taxon>Glomerales</taxon>
        <taxon>Glomeraceae</taxon>
        <taxon>Rhizophagus</taxon>
    </lineage>
</organism>
<reference evidence="1 2" key="1">
    <citation type="submission" date="2015-10" db="EMBL/GenBank/DDBJ databases">
        <title>Genome analyses suggest a sexual origin of heterokaryosis in a supposedly ancient asexual fungus.</title>
        <authorList>
            <person name="Ropars J."/>
            <person name="Sedzielewska K."/>
            <person name="Noel J."/>
            <person name="Charron P."/>
            <person name="Farinelli L."/>
            <person name="Marton T."/>
            <person name="Kruger M."/>
            <person name="Pelin A."/>
            <person name="Brachmann A."/>
            <person name="Corradi N."/>
        </authorList>
    </citation>
    <scope>NUCLEOTIDE SEQUENCE [LARGE SCALE GENOMIC DNA]</scope>
    <source>
        <strain evidence="1 2">A4</strain>
    </source>
</reference>
<sequence length="69" mass="7792">MKFHISTLNFIPSLTPSDRMVYGYIALGQLVENSSFYALLRAGPGFSSQDQETILSDYSDNFFNDETTE</sequence>
<keyword evidence="2" id="KW-1185">Reference proteome</keyword>
<dbReference type="AlphaFoldDB" id="A0A2I1HTX9"/>
<comment type="caution">
    <text evidence="1">The sequence shown here is derived from an EMBL/GenBank/DDBJ whole genome shotgun (WGS) entry which is preliminary data.</text>
</comment>
<accession>A0A2I1HTX9</accession>
<gene>
    <name evidence="1" type="ORF">RhiirA4_488664</name>
</gene>